<proteinExistence type="predicted"/>
<dbReference type="Pfam" id="PF13420">
    <property type="entry name" value="Acetyltransf_4"/>
    <property type="match status" value="1"/>
</dbReference>
<dbReference type="EMBL" id="JBJIAA010000017">
    <property type="protein sequence ID" value="MFL0252448.1"/>
    <property type="molecule type" value="Genomic_DNA"/>
</dbReference>
<reference evidence="1 2" key="1">
    <citation type="submission" date="2024-11" db="EMBL/GenBank/DDBJ databases">
        <authorList>
            <person name="Heng Y.C."/>
            <person name="Lim A.C.H."/>
            <person name="Lee J.K.Y."/>
            <person name="Kittelmann S."/>
        </authorList>
    </citation>
    <scope>NUCLEOTIDE SEQUENCE [LARGE SCALE GENOMIC DNA]</scope>
    <source>
        <strain evidence="1 2">WILCCON 0114</strain>
    </source>
</reference>
<gene>
    <name evidence="1" type="ORF">ACJDT4_18720</name>
</gene>
<dbReference type="EC" id="2.3.-.-" evidence="1"/>
<keyword evidence="2" id="KW-1185">Reference proteome</keyword>
<evidence type="ECO:0000313" key="1">
    <source>
        <dbReference type="EMBL" id="MFL0252448.1"/>
    </source>
</evidence>
<name>A0ABW8TJL1_9CLOT</name>
<dbReference type="SUPFAM" id="SSF55729">
    <property type="entry name" value="Acyl-CoA N-acyltransferases (Nat)"/>
    <property type="match status" value="1"/>
</dbReference>
<accession>A0ABW8TJL1</accession>
<keyword evidence="1" id="KW-0808">Transferase</keyword>
<protein>
    <submittedName>
        <fullName evidence="1">GNAT family N-acetyltransferase</fullName>
        <ecNumber evidence="1">2.3.-.-</ecNumber>
    </submittedName>
</protein>
<organism evidence="1 2">
    <name type="scientific">Clostridium neuense</name>
    <dbReference type="NCBI Taxonomy" id="1728934"/>
    <lineage>
        <taxon>Bacteria</taxon>
        <taxon>Bacillati</taxon>
        <taxon>Bacillota</taxon>
        <taxon>Clostridia</taxon>
        <taxon>Eubacteriales</taxon>
        <taxon>Clostridiaceae</taxon>
        <taxon>Clostridium</taxon>
    </lineage>
</organism>
<dbReference type="Gene3D" id="3.40.630.30">
    <property type="match status" value="1"/>
</dbReference>
<comment type="caution">
    <text evidence="1">The sequence shown here is derived from an EMBL/GenBank/DDBJ whole genome shotgun (WGS) entry which is preliminary data.</text>
</comment>
<keyword evidence="1" id="KW-0012">Acyltransferase</keyword>
<dbReference type="InterPro" id="IPR016181">
    <property type="entry name" value="Acyl_CoA_acyltransferase"/>
</dbReference>
<dbReference type="GO" id="GO:0016746">
    <property type="term" value="F:acyltransferase activity"/>
    <property type="evidence" value="ECO:0007669"/>
    <property type="project" value="UniProtKB-KW"/>
</dbReference>
<dbReference type="CDD" id="cd04301">
    <property type="entry name" value="NAT_SF"/>
    <property type="match status" value="1"/>
</dbReference>
<evidence type="ECO:0000313" key="2">
    <source>
        <dbReference type="Proteomes" id="UP001623592"/>
    </source>
</evidence>
<dbReference type="RefSeq" id="WP_406789104.1">
    <property type="nucleotide sequence ID" value="NZ_JBJIAA010000017.1"/>
</dbReference>
<sequence length="118" mass="13787">MCNIRVANLQDESQLINLVKVGLNSEKIKKTAKEVVEDFFNDTKYEIFVIEDSNSLKGFGSLEFKRAPGEDEIAELVMMNVNDDLKEKGYQNKLINYIEKYARETGVKEIYLRPWKFR</sequence>
<dbReference type="Proteomes" id="UP001623592">
    <property type="component" value="Unassembled WGS sequence"/>
</dbReference>